<dbReference type="AlphaFoldDB" id="A0A8J8W6E3"/>
<comment type="caution">
    <text evidence="4">The sequence shown here is derived from an EMBL/GenBank/DDBJ whole genome shotgun (WGS) entry which is preliminary data.</text>
</comment>
<feature type="compositionally biased region" description="Basic and acidic residues" evidence="2">
    <location>
        <begin position="11"/>
        <end position="20"/>
    </location>
</feature>
<feature type="domain" description="RRM" evidence="3">
    <location>
        <begin position="32"/>
        <end position="111"/>
    </location>
</feature>
<dbReference type="SUPFAM" id="SSF54928">
    <property type="entry name" value="RNA-binding domain, RBD"/>
    <property type="match status" value="1"/>
</dbReference>
<dbReference type="SMART" id="SM00360">
    <property type="entry name" value="RRM"/>
    <property type="match status" value="1"/>
</dbReference>
<feature type="region of interest" description="Disordered" evidence="2">
    <location>
        <begin position="389"/>
        <end position="413"/>
    </location>
</feature>
<feature type="compositionally biased region" description="Polar residues" evidence="2">
    <location>
        <begin position="425"/>
        <end position="437"/>
    </location>
</feature>
<dbReference type="PROSITE" id="PS50102">
    <property type="entry name" value="RRM"/>
    <property type="match status" value="1"/>
</dbReference>
<feature type="region of interest" description="Disordered" evidence="2">
    <location>
        <begin position="1"/>
        <end position="23"/>
    </location>
</feature>
<dbReference type="InterPro" id="IPR012677">
    <property type="entry name" value="Nucleotide-bd_a/b_plait_sf"/>
</dbReference>
<dbReference type="Gene3D" id="3.30.70.330">
    <property type="match status" value="1"/>
</dbReference>
<feature type="region of interest" description="Disordered" evidence="2">
    <location>
        <begin position="425"/>
        <end position="477"/>
    </location>
</feature>
<keyword evidence="1" id="KW-0694">RNA-binding</keyword>
<evidence type="ECO:0000256" key="2">
    <source>
        <dbReference type="SAM" id="MobiDB-lite"/>
    </source>
</evidence>
<keyword evidence="5" id="KW-1185">Reference proteome</keyword>
<feature type="region of interest" description="Disordered" evidence="2">
    <location>
        <begin position="192"/>
        <end position="224"/>
    </location>
</feature>
<sequence>MAVQAMAAVPRSDRLQEEPSGKNAQGLFPPAACIFVGNLSTRVSPDALVEELEFLFSEFGPCHVKIKQDRKKGLPGAFVQYERVEDAEAALACEEPAFCYGRMLRLEKAKAQRVACLGLRSLQPVTNQDVVDVMANRGTLEDCTIESQQTGLGKWTDVAKITFAYVDDYRDAIKDFHKDEKFYLHPYEMENKSDSHDSAEGSATSTAVNHQLPPRPKHTFGRGGHRARYYHHNRNNNSDSNGYHHFNRQNYQNYQNFQNFQHYQNFQNFQNYGQNAHAGYMGARPSPDMWAPPFMVPFVPGSGIYPWNGHQHPNYQGSIYLGHNYMHPPANYGYQNTYCHPCPPHHGHAENWAHHPPANCGYQNPYHHPYSPNQGHLESWVGHQHLPQRLSPNESWTDTVNTPPTPPDEKSPVTQKPLVIVRLPESNTASTATPVSDKTSEAAPSTVVPLAENATSVKEETAAEDEETVGGCPWNPKVREKAPRLVYVHNPNEKEDEERVRAKVEQLCLEEEAKRAAMGIEDDESVTEVESCSHSESRAGSTARRRCQSQSSSLSPSHASTSRSRSVSACGPRSGSPLKSCMSVDEGDAYESSMDTASMA</sequence>
<accession>A0A8J8W6E3</accession>
<reference evidence="4" key="1">
    <citation type="journal article" date="2020" name="Front. Microbiol.">
        <title>Gene regulatory networks of Penicillium echinulatum 2HH and Penicillium oxalicum 114-2 inferred by a computational biology approach.</title>
        <authorList>
            <person name="Lenz A.R."/>
            <person name="Galan-Vasquez E."/>
            <person name="Balbinot E."/>
            <person name="De Abreu F.P."/>
            <person name="De Oliveira N.S."/>
            <person name="Da Rosa L.O."/>
            <person name="De Avila E Silva S."/>
            <person name="Camassola M."/>
            <person name="Dillon A.J.P."/>
            <person name="Perez-Rueda E."/>
        </authorList>
    </citation>
    <scope>NUCLEOTIDE SEQUENCE</scope>
    <source>
        <strain evidence="4">S1M29</strain>
    </source>
</reference>
<dbReference type="OrthoDB" id="410044at2759"/>
<protein>
    <recommendedName>
        <fullName evidence="3">RRM domain-containing protein</fullName>
    </recommendedName>
</protein>
<evidence type="ECO:0000313" key="4">
    <source>
        <dbReference type="EMBL" id="KAF7717267.1"/>
    </source>
</evidence>
<evidence type="ECO:0000256" key="1">
    <source>
        <dbReference type="PROSITE-ProRule" id="PRU00176"/>
    </source>
</evidence>
<dbReference type="InterPro" id="IPR035979">
    <property type="entry name" value="RBD_domain_sf"/>
</dbReference>
<dbReference type="GO" id="GO:0003723">
    <property type="term" value="F:RNA binding"/>
    <property type="evidence" value="ECO:0007669"/>
    <property type="project" value="UniProtKB-UniRule"/>
</dbReference>
<dbReference type="InterPro" id="IPR000504">
    <property type="entry name" value="RRM_dom"/>
</dbReference>
<evidence type="ECO:0000259" key="3">
    <source>
        <dbReference type="PROSITE" id="PS50102"/>
    </source>
</evidence>
<organism evidence="4 5">
    <name type="scientific">Penicillium ucsense</name>
    <dbReference type="NCBI Taxonomy" id="2839758"/>
    <lineage>
        <taxon>Eukaryota</taxon>
        <taxon>Fungi</taxon>
        <taxon>Dikarya</taxon>
        <taxon>Ascomycota</taxon>
        <taxon>Pezizomycotina</taxon>
        <taxon>Eurotiomycetes</taxon>
        <taxon>Eurotiomycetidae</taxon>
        <taxon>Eurotiales</taxon>
        <taxon>Aspergillaceae</taxon>
        <taxon>Penicillium</taxon>
    </lineage>
</organism>
<feature type="region of interest" description="Disordered" evidence="2">
    <location>
        <begin position="519"/>
        <end position="600"/>
    </location>
</feature>
<evidence type="ECO:0000313" key="5">
    <source>
        <dbReference type="Proteomes" id="UP000631181"/>
    </source>
</evidence>
<dbReference type="Pfam" id="PF00076">
    <property type="entry name" value="RRM_1"/>
    <property type="match status" value="1"/>
</dbReference>
<proteinExistence type="predicted"/>
<gene>
    <name evidence="4" type="ORF">PECM_004441</name>
</gene>
<feature type="compositionally biased region" description="Basic residues" evidence="2">
    <location>
        <begin position="215"/>
        <end position="224"/>
    </location>
</feature>
<name>A0A8J8W6E3_9EURO</name>
<dbReference type="EMBL" id="WIWV01000029">
    <property type="protein sequence ID" value="KAF7717267.1"/>
    <property type="molecule type" value="Genomic_DNA"/>
</dbReference>
<feature type="compositionally biased region" description="Low complexity" evidence="2">
    <location>
        <begin position="548"/>
        <end position="568"/>
    </location>
</feature>
<dbReference type="Proteomes" id="UP000631181">
    <property type="component" value="Unassembled WGS sequence"/>
</dbReference>